<evidence type="ECO:0000256" key="1">
    <source>
        <dbReference type="SAM" id="MobiDB-lite"/>
    </source>
</evidence>
<name>A0A4Z2H7C4_9TELE</name>
<feature type="region of interest" description="Disordered" evidence="1">
    <location>
        <begin position="52"/>
        <end position="72"/>
    </location>
</feature>
<sequence length="128" mass="14628">MLHWACWVTGYLSSGEPSSYRTVQSVPDHSGEQGLLLQDNLWTVWRRKEEKKGNVMGSPTRRKRSMKKGHESRRVAAMERCLVAWPLRSTLLGFAGLPHCDAPAETLTRCYGHKERLHGPRLVNFVIE</sequence>
<reference evidence="2 3" key="1">
    <citation type="submission" date="2019-03" db="EMBL/GenBank/DDBJ databases">
        <title>First draft genome of Liparis tanakae, snailfish: a comprehensive survey of snailfish specific genes.</title>
        <authorList>
            <person name="Kim W."/>
            <person name="Song I."/>
            <person name="Jeong J.-H."/>
            <person name="Kim D."/>
            <person name="Kim S."/>
            <person name="Ryu S."/>
            <person name="Song J.Y."/>
            <person name="Lee S.K."/>
        </authorList>
    </citation>
    <scope>NUCLEOTIDE SEQUENCE [LARGE SCALE GENOMIC DNA]</scope>
    <source>
        <tissue evidence="2">Muscle</tissue>
    </source>
</reference>
<proteinExistence type="predicted"/>
<protein>
    <submittedName>
        <fullName evidence="2">Uncharacterized protein</fullName>
    </submittedName>
</protein>
<keyword evidence="3" id="KW-1185">Reference proteome</keyword>
<evidence type="ECO:0000313" key="2">
    <source>
        <dbReference type="EMBL" id="TNN61135.1"/>
    </source>
</evidence>
<dbReference type="Proteomes" id="UP000314294">
    <property type="component" value="Unassembled WGS sequence"/>
</dbReference>
<accession>A0A4Z2H7C4</accession>
<evidence type="ECO:0000313" key="3">
    <source>
        <dbReference type="Proteomes" id="UP000314294"/>
    </source>
</evidence>
<organism evidence="2 3">
    <name type="scientific">Liparis tanakae</name>
    <name type="common">Tanaka's snailfish</name>
    <dbReference type="NCBI Taxonomy" id="230148"/>
    <lineage>
        <taxon>Eukaryota</taxon>
        <taxon>Metazoa</taxon>
        <taxon>Chordata</taxon>
        <taxon>Craniata</taxon>
        <taxon>Vertebrata</taxon>
        <taxon>Euteleostomi</taxon>
        <taxon>Actinopterygii</taxon>
        <taxon>Neopterygii</taxon>
        <taxon>Teleostei</taxon>
        <taxon>Neoteleostei</taxon>
        <taxon>Acanthomorphata</taxon>
        <taxon>Eupercaria</taxon>
        <taxon>Perciformes</taxon>
        <taxon>Cottioidei</taxon>
        <taxon>Cottales</taxon>
        <taxon>Liparidae</taxon>
        <taxon>Liparis</taxon>
    </lineage>
</organism>
<gene>
    <name evidence="2" type="ORF">EYF80_028643</name>
</gene>
<comment type="caution">
    <text evidence="2">The sequence shown here is derived from an EMBL/GenBank/DDBJ whole genome shotgun (WGS) entry which is preliminary data.</text>
</comment>
<dbReference type="EMBL" id="SRLO01000321">
    <property type="protein sequence ID" value="TNN61135.1"/>
    <property type="molecule type" value="Genomic_DNA"/>
</dbReference>
<dbReference type="AlphaFoldDB" id="A0A4Z2H7C4"/>